<dbReference type="Gene3D" id="3.50.50.60">
    <property type="entry name" value="FAD/NAD(P)-binding domain"/>
    <property type="match status" value="1"/>
</dbReference>
<sequence length="386" mass="41490">MSKKAVIIGAGIAGLATALRLRQAGWSPLVVERAPVRRTGGYTVTFSGIGYDAAERMGILGELADQHLTPDRMNYLKPSGERRFTVPGPTVRAMLGRRALNLMRGDIEDVLYRAVAADVEIRFGTTLTAVQQDRSAATVQLSDGTSVRADLVVGADGLHSATRADTFGPERDFRLDLDHMVGVFTLDRLPAGVTPGATETLTEAGRTLAIIATGDRRPTAFFGYRTSDAAAELAAGPQLALPAAYDRMGWAAPEVLEQLAGTDEVYFDSISQIVLPSWRRGRVALIGDAAWCVTLFAGFGASLAVAGADALGTALERHGADVDAALAEWETGLRPYAEQKQRLGRQVRGLYAPADRTRLFLRDLPLRLAALPPVGRLLQRRLQLTE</sequence>
<protein>
    <submittedName>
        <fullName evidence="2">FAD-dependent oxidoreductase</fullName>
    </submittedName>
</protein>
<evidence type="ECO:0000259" key="1">
    <source>
        <dbReference type="Pfam" id="PF01494"/>
    </source>
</evidence>
<feature type="domain" description="FAD-binding" evidence="1">
    <location>
        <begin position="5"/>
        <end position="316"/>
    </location>
</feature>
<dbReference type="InterPro" id="IPR002938">
    <property type="entry name" value="FAD-bd"/>
</dbReference>
<evidence type="ECO:0000313" key="3">
    <source>
        <dbReference type="Proteomes" id="UP000611640"/>
    </source>
</evidence>
<name>A0A7R7HYB6_9ACTN</name>
<gene>
    <name evidence="2" type="ORF">Athai_39290</name>
</gene>
<dbReference type="Proteomes" id="UP000611640">
    <property type="component" value="Chromosome"/>
</dbReference>
<dbReference type="InterPro" id="IPR051704">
    <property type="entry name" value="FAD_aromatic-hydroxylase"/>
</dbReference>
<dbReference type="SUPFAM" id="SSF51905">
    <property type="entry name" value="FAD/NAD(P)-binding domain"/>
    <property type="match status" value="1"/>
</dbReference>
<evidence type="ECO:0000313" key="2">
    <source>
        <dbReference type="EMBL" id="BCJ36426.1"/>
    </source>
</evidence>
<organism evidence="2 3">
    <name type="scientific">Actinocatenispora thailandica</name>
    <dbReference type="NCBI Taxonomy" id="227318"/>
    <lineage>
        <taxon>Bacteria</taxon>
        <taxon>Bacillati</taxon>
        <taxon>Actinomycetota</taxon>
        <taxon>Actinomycetes</taxon>
        <taxon>Micromonosporales</taxon>
        <taxon>Micromonosporaceae</taxon>
        <taxon>Actinocatenispora</taxon>
    </lineage>
</organism>
<dbReference type="GO" id="GO:0071949">
    <property type="term" value="F:FAD binding"/>
    <property type="evidence" value="ECO:0007669"/>
    <property type="project" value="InterPro"/>
</dbReference>
<dbReference type="PANTHER" id="PTHR46865:SF8">
    <property type="entry name" value="POSSIBLE OXIDOREDUCTASE"/>
    <property type="match status" value="1"/>
</dbReference>
<dbReference type="Gene3D" id="3.30.9.10">
    <property type="entry name" value="D-Amino Acid Oxidase, subunit A, domain 2"/>
    <property type="match status" value="1"/>
</dbReference>
<dbReference type="EMBL" id="AP023355">
    <property type="protein sequence ID" value="BCJ36426.1"/>
    <property type="molecule type" value="Genomic_DNA"/>
</dbReference>
<dbReference type="PANTHER" id="PTHR46865">
    <property type="entry name" value="OXIDOREDUCTASE-RELATED"/>
    <property type="match status" value="1"/>
</dbReference>
<reference evidence="2 3" key="1">
    <citation type="submission" date="2020-08" db="EMBL/GenBank/DDBJ databases">
        <title>Whole genome shotgun sequence of Actinocatenispora thailandica NBRC 105041.</title>
        <authorList>
            <person name="Komaki H."/>
            <person name="Tamura T."/>
        </authorList>
    </citation>
    <scope>NUCLEOTIDE SEQUENCE [LARGE SCALE GENOMIC DNA]</scope>
    <source>
        <strain evidence="2 3">NBRC 105041</strain>
    </source>
</reference>
<dbReference type="PRINTS" id="PR00420">
    <property type="entry name" value="RNGMNOXGNASE"/>
</dbReference>
<dbReference type="Pfam" id="PF01494">
    <property type="entry name" value="FAD_binding_3"/>
    <property type="match status" value="1"/>
</dbReference>
<keyword evidence="3" id="KW-1185">Reference proteome</keyword>
<dbReference type="InterPro" id="IPR036188">
    <property type="entry name" value="FAD/NAD-bd_sf"/>
</dbReference>
<dbReference type="KEGG" id="atl:Athai_39290"/>
<dbReference type="RefSeq" id="WP_203962802.1">
    <property type="nucleotide sequence ID" value="NZ_AP023355.1"/>
</dbReference>
<proteinExistence type="predicted"/>
<accession>A0A7R7HYB6</accession>
<dbReference type="AlphaFoldDB" id="A0A7R7HYB6"/>